<comment type="pathway">
    <text evidence="1">Siderophore biosynthesis.</text>
</comment>
<protein>
    <submittedName>
        <fullName evidence="4">Siderophore biosynthesis protein</fullName>
    </submittedName>
</protein>
<evidence type="ECO:0000259" key="2">
    <source>
        <dbReference type="Pfam" id="PF04183"/>
    </source>
</evidence>
<proteinExistence type="predicted"/>
<dbReference type="GO" id="GO:0019290">
    <property type="term" value="P:siderophore biosynthetic process"/>
    <property type="evidence" value="ECO:0007669"/>
    <property type="project" value="InterPro"/>
</dbReference>
<dbReference type="Proteomes" id="UP001143309">
    <property type="component" value="Unassembled WGS sequence"/>
</dbReference>
<dbReference type="EMBL" id="BSFL01000002">
    <property type="protein sequence ID" value="GLK80323.1"/>
    <property type="molecule type" value="Genomic_DNA"/>
</dbReference>
<reference evidence="4" key="2">
    <citation type="submission" date="2023-01" db="EMBL/GenBank/DDBJ databases">
        <authorList>
            <person name="Sun Q."/>
            <person name="Evtushenko L."/>
        </authorList>
    </citation>
    <scope>NUCLEOTIDE SEQUENCE</scope>
    <source>
        <strain evidence="4">VKM B-2748</strain>
    </source>
</reference>
<gene>
    <name evidence="4" type="ORF">GCM10008174_20640</name>
</gene>
<dbReference type="Pfam" id="PF06276">
    <property type="entry name" value="FhuF"/>
    <property type="match status" value="1"/>
</dbReference>
<dbReference type="PANTHER" id="PTHR34384">
    <property type="entry name" value="L-2,3-DIAMINOPROPANOATE--CITRATE LIGASE"/>
    <property type="match status" value="1"/>
</dbReference>
<evidence type="ECO:0000313" key="4">
    <source>
        <dbReference type="EMBL" id="GLK80323.1"/>
    </source>
</evidence>
<evidence type="ECO:0000256" key="1">
    <source>
        <dbReference type="ARBA" id="ARBA00004924"/>
    </source>
</evidence>
<dbReference type="AlphaFoldDB" id="A0A9W6N7A1"/>
<dbReference type="Gene3D" id="6.10.250.3370">
    <property type="match status" value="1"/>
</dbReference>
<dbReference type="Gene3D" id="1.10.510.40">
    <property type="match status" value="1"/>
</dbReference>
<evidence type="ECO:0000259" key="3">
    <source>
        <dbReference type="Pfam" id="PF06276"/>
    </source>
</evidence>
<dbReference type="Pfam" id="PF04183">
    <property type="entry name" value="IucA_IucC"/>
    <property type="match status" value="1"/>
</dbReference>
<keyword evidence="5" id="KW-1185">Reference proteome</keyword>
<sequence length="570" mass="62114">MPSRCDAPEDAEARVVRQLAAALIYEELVEAVPTQVEGTAGFVWTLDGLRWRAQGATGPFGRPRLRPGSVEVRSRAGVWAAARLDAFASALPGDAGELGRELARTVALCRWNAAHVHRGDRRHLAFPELDAALDEGHPYHPSFKARTGFSDDDHRRFGPEAGATFQLHWLAVAPERIDAALPADEATFLGRECGPETFAELDRRRMAADAGGFGLCPIHPWQWAALKDGALAPRLADGSIRALGPAGPRYRATQSVRTLANVDDPARANVKLAMNMGNTSALRTIEPHSVTVAPALSDWLAGIVAGDPGLNRRLAIQREYAGIVVDRDGPLGGQIAALWRESVPALLEPGEEAVPFNALMATERDGAPFIDRWLRRHGASAWVDRLIEVAALPVWRLLAAHGVATESHGQNMVLVHRDGWPERLVLRDFHDSVEVTPDFLAAPDAFPNFGTIDPIYRDAAPDAYFVMSSVEELRALVMDALFVFNLTEVSDLLARRYGFPEAEFWRRVERALYAHAAAHGLGARQARLGFTAPEIAVERLLARKLDPGSARSRAVPNIFAPSGARVREAS</sequence>
<dbReference type="GO" id="GO:0016881">
    <property type="term" value="F:acid-amino acid ligase activity"/>
    <property type="evidence" value="ECO:0007669"/>
    <property type="project" value="UniProtKB-ARBA"/>
</dbReference>
<comment type="caution">
    <text evidence="4">The sequence shown here is derived from an EMBL/GenBank/DDBJ whole genome shotgun (WGS) entry which is preliminary data.</text>
</comment>
<feature type="domain" description="Aerobactin siderophore biosynthesis IucA/IucC-like C-terminal" evidence="3">
    <location>
        <begin position="380"/>
        <end position="543"/>
    </location>
</feature>
<evidence type="ECO:0000313" key="5">
    <source>
        <dbReference type="Proteomes" id="UP001143309"/>
    </source>
</evidence>
<dbReference type="InterPro" id="IPR007310">
    <property type="entry name" value="Aerobactin_biosyn_IucA/IucC_N"/>
</dbReference>
<name>A0A9W6N7A1_9HYPH</name>
<dbReference type="PANTHER" id="PTHR34384:SF6">
    <property type="entry name" value="STAPHYLOFERRIN B SYNTHASE"/>
    <property type="match status" value="1"/>
</dbReference>
<dbReference type="InterPro" id="IPR022770">
    <property type="entry name" value="IucA/IucC-like_C"/>
</dbReference>
<dbReference type="RefSeq" id="WP_271200786.1">
    <property type="nucleotide sequence ID" value="NZ_BSFL01000002.1"/>
</dbReference>
<feature type="domain" description="Aerobactin siderophore biosynthesis IucA/IucC N-terminal" evidence="2">
    <location>
        <begin position="126"/>
        <end position="361"/>
    </location>
</feature>
<reference evidence="4" key="1">
    <citation type="journal article" date="2014" name="Int. J. Syst. Evol. Microbiol.">
        <title>Complete genome sequence of Corynebacterium casei LMG S-19264T (=DSM 44701T), isolated from a smear-ripened cheese.</title>
        <authorList>
            <consortium name="US DOE Joint Genome Institute (JGI-PGF)"/>
            <person name="Walter F."/>
            <person name="Albersmeier A."/>
            <person name="Kalinowski J."/>
            <person name="Ruckert C."/>
        </authorList>
    </citation>
    <scope>NUCLEOTIDE SEQUENCE</scope>
    <source>
        <strain evidence="4">VKM B-2748</strain>
    </source>
</reference>
<dbReference type="InterPro" id="IPR037455">
    <property type="entry name" value="LucA/IucC-like"/>
</dbReference>
<accession>A0A9W6N7A1</accession>
<organism evidence="4 5">
    <name type="scientific">Methylopila turkensis</name>
    <dbReference type="NCBI Taxonomy" id="1437816"/>
    <lineage>
        <taxon>Bacteria</taxon>
        <taxon>Pseudomonadati</taxon>
        <taxon>Pseudomonadota</taxon>
        <taxon>Alphaproteobacteria</taxon>
        <taxon>Hyphomicrobiales</taxon>
        <taxon>Methylopilaceae</taxon>
        <taxon>Methylopila</taxon>
    </lineage>
</organism>